<accession>A0A819VS47</accession>
<feature type="transmembrane region" description="Helical" evidence="1">
    <location>
        <begin position="114"/>
        <end position="134"/>
    </location>
</feature>
<comment type="caution">
    <text evidence="2">The sequence shown here is derived from an EMBL/GenBank/DDBJ whole genome shotgun (WGS) entry which is preliminary data.</text>
</comment>
<keyword evidence="1" id="KW-0472">Membrane</keyword>
<evidence type="ECO:0000313" key="3">
    <source>
        <dbReference type="Proteomes" id="UP000663873"/>
    </source>
</evidence>
<gene>
    <name evidence="2" type="ORF">UJA718_LOCUS1071</name>
</gene>
<sequence length="193" mass="21852">MALFFVGYLIAVLSTIAFIVAILTPKWIYPNSLTSPSETNFRGIFYVDQGRNDSVCRDWILIYKDSVATCRPPYAVACAALAIIASSLSIILLWLAGAYLYIRRRRLVPHFVSVLAALTLLIFAISATIWVVMITMNRDVNSTISRDNIGFSTWIAVGSTGGYFLAFILFIIYRIDLGHRRYLKEMDMNSRRF</sequence>
<keyword evidence="1" id="KW-0812">Transmembrane</keyword>
<dbReference type="Gene3D" id="1.20.140.150">
    <property type="match status" value="1"/>
</dbReference>
<organism evidence="2 3">
    <name type="scientific">Rotaria socialis</name>
    <dbReference type="NCBI Taxonomy" id="392032"/>
    <lineage>
        <taxon>Eukaryota</taxon>
        <taxon>Metazoa</taxon>
        <taxon>Spiralia</taxon>
        <taxon>Gnathifera</taxon>
        <taxon>Rotifera</taxon>
        <taxon>Eurotatoria</taxon>
        <taxon>Bdelloidea</taxon>
        <taxon>Philodinida</taxon>
        <taxon>Philodinidae</taxon>
        <taxon>Rotaria</taxon>
    </lineage>
</organism>
<keyword evidence="3" id="KW-1185">Reference proteome</keyword>
<feature type="transmembrane region" description="Helical" evidence="1">
    <location>
        <begin position="74"/>
        <end position="102"/>
    </location>
</feature>
<reference evidence="2" key="1">
    <citation type="submission" date="2021-02" db="EMBL/GenBank/DDBJ databases">
        <authorList>
            <person name="Nowell W R."/>
        </authorList>
    </citation>
    <scope>NUCLEOTIDE SEQUENCE</scope>
</reference>
<dbReference type="EMBL" id="CAJOBP010000061">
    <property type="protein sequence ID" value="CAF4113425.1"/>
    <property type="molecule type" value="Genomic_DNA"/>
</dbReference>
<dbReference type="Proteomes" id="UP000663873">
    <property type="component" value="Unassembled WGS sequence"/>
</dbReference>
<keyword evidence="1" id="KW-1133">Transmembrane helix</keyword>
<name>A0A819VS47_9BILA</name>
<protein>
    <submittedName>
        <fullName evidence="2">Uncharacterized protein</fullName>
    </submittedName>
</protein>
<dbReference type="AlphaFoldDB" id="A0A819VS47"/>
<feature type="transmembrane region" description="Helical" evidence="1">
    <location>
        <begin position="154"/>
        <end position="175"/>
    </location>
</feature>
<feature type="transmembrane region" description="Helical" evidence="1">
    <location>
        <begin position="7"/>
        <end position="29"/>
    </location>
</feature>
<proteinExistence type="predicted"/>
<evidence type="ECO:0000256" key="1">
    <source>
        <dbReference type="SAM" id="Phobius"/>
    </source>
</evidence>
<evidence type="ECO:0000313" key="2">
    <source>
        <dbReference type="EMBL" id="CAF4113425.1"/>
    </source>
</evidence>